<organism evidence="1 2">
    <name type="scientific">Cotesia glomerata</name>
    <name type="common">Lepidopteran parasitic wasp</name>
    <name type="synonym">Apanteles glomeratus</name>
    <dbReference type="NCBI Taxonomy" id="32391"/>
    <lineage>
        <taxon>Eukaryota</taxon>
        <taxon>Metazoa</taxon>
        <taxon>Ecdysozoa</taxon>
        <taxon>Arthropoda</taxon>
        <taxon>Hexapoda</taxon>
        <taxon>Insecta</taxon>
        <taxon>Pterygota</taxon>
        <taxon>Neoptera</taxon>
        <taxon>Endopterygota</taxon>
        <taxon>Hymenoptera</taxon>
        <taxon>Apocrita</taxon>
        <taxon>Ichneumonoidea</taxon>
        <taxon>Braconidae</taxon>
        <taxon>Microgastrinae</taxon>
        <taxon>Cotesia</taxon>
    </lineage>
</organism>
<evidence type="ECO:0000313" key="2">
    <source>
        <dbReference type="Proteomes" id="UP000826195"/>
    </source>
</evidence>
<keyword evidence="2" id="KW-1185">Reference proteome</keyword>
<sequence length="177" mass="20372">MHLIRSDIDSKLDAFNELISDVLDEVAPEKTFVVNRPLIPWLTVELRNLKRERDACYRASKRRNSISLFARYVELRPDFKRRLSSSKTKYLELASGNVLPSFEKCVAIFDLEDIVESELQFNLSNTDITSVERAIKRISINARGLDDVSVQEYKAILNGILPYSGFIPTYLDEPICR</sequence>
<gene>
    <name evidence="1" type="ORF">KQX54_010046</name>
</gene>
<dbReference type="EMBL" id="JAHXZJ010002237">
    <property type="protein sequence ID" value="KAH0546481.1"/>
    <property type="molecule type" value="Genomic_DNA"/>
</dbReference>
<comment type="caution">
    <text evidence="1">The sequence shown here is derived from an EMBL/GenBank/DDBJ whole genome shotgun (WGS) entry which is preliminary data.</text>
</comment>
<accession>A0AAV7I8M7</accession>
<reference evidence="1 2" key="1">
    <citation type="journal article" date="2021" name="J. Hered.">
        <title>A chromosome-level genome assembly of the parasitoid wasp, Cotesia glomerata (Hymenoptera: Braconidae).</title>
        <authorList>
            <person name="Pinto B.J."/>
            <person name="Weis J.J."/>
            <person name="Gamble T."/>
            <person name="Ode P.J."/>
            <person name="Paul R."/>
            <person name="Zaspel J.M."/>
        </authorList>
    </citation>
    <scope>NUCLEOTIDE SEQUENCE [LARGE SCALE GENOMIC DNA]</scope>
    <source>
        <strain evidence="1">CgM1</strain>
    </source>
</reference>
<dbReference type="Proteomes" id="UP000826195">
    <property type="component" value="Unassembled WGS sequence"/>
</dbReference>
<name>A0AAV7I8M7_COTGL</name>
<dbReference type="AlphaFoldDB" id="A0AAV7I8M7"/>
<protein>
    <submittedName>
        <fullName evidence="1">Uncharacterized protein</fullName>
    </submittedName>
</protein>
<proteinExistence type="predicted"/>
<evidence type="ECO:0000313" key="1">
    <source>
        <dbReference type="EMBL" id="KAH0546481.1"/>
    </source>
</evidence>